<name>D6TSV2_KTERA</name>
<evidence type="ECO:0000313" key="3">
    <source>
        <dbReference type="EMBL" id="EFH83503.1"/>
    </source>
</evidence>
<keyword evidence="4" id="KW-1185">Reference proteome</keyword>
<evidence type="ECO:0000256" key="2">
    <source>
        <dbReference type="SAM" id="SignalP"/>
    </source>
</evidence>
<accession>D6TSV2</accession>
<dbReference type="EMBL" id="ADVG01000003">
    <property type="protein sequence ID" value="EFH83503.1"/>
    <property type="molecule type" value="Genomic_DNA"/>
</dbReference>
<feature type="signal peptide" evidence="2">
    <location>
        <begin position="1"/>
        <end position="27"/>
    </location>
</feature>
<evidence type="ECO:0000256" key="1">
    <source>
        <dbReference type="SAM" id="MobiDB-lite"/>
    </source>
</evidence>
<organism evidence="3 4">
    <name type="scientific">Ktedonobacter racemifer DSM 44963</name>
    <dbReference type="NCBI Taxonomy" id="485913"/>
    <lineage>
        <taxon>Bacteria</taxon>
        <taxon>Bacillati</taxon>
        <taxon>Chloroflexota</taxon>
        <taxon>Ktedonobacteria</taxon>
        <taxon>Ktedonobacterales</taxon>
        <taxon>Ktedonobacteraceae</taxon>
        <taxon>Ktedonobacter</taxon>
    </lineage>
</organism>
<dbReference type="Proteomes" id="UP000004508">
    <property type="component" value="Unassembled WGS sequence"/>
</dbReference>
<proteinExistence type="predicted"/>
<sequence length="149" mass="15514">MSLRKYTLLYSMAFVLLLFLAACGGTASGDNSSSSSTTTPQSNAVTPTSTSGGYGNGSGGNSGGTSGAVIKTASATVESKTVTILTDAKGMRCIISPLLALQRLSSFYLINISYSYEQVDNTSTRPPEAKVISMDMANVQFSNRTQNSP</sequence>
<dbReference type="RefSeq" id="WP_007914255.1">
    <property type="nucleotide sequence ID" value="NZ_ADVG01000003.1"/>
</dbReference>
<feature type="region of interest" description="Disordered" evidence="1">
    <location>
        <begin position="30"/>
        <end position="61"/>
    </location>
</feature>
<reference evidence="3 4" key="1">
    <citation type="journal article" date="2011" name="Stand. Genomic Sci.">
        <title>Non-contiguous finished genome sequence and contextual data of the filamentous soil bacterium Ktedonobacter racemifer type strain (SOSP1-21).</title>
        <authorList>
            <person name="Chang Y.J."/>
            <person name="Land M."/>
            <person name="Hauser L."/>
            <person name="Chertkov O."/>
            <person name="Del Rio T.G."/>
            <person name="Nolan M."/>
            <person name="Copeland A."/>
            <person name="Tice H."/>
            <person name="Cheng J.F."/>
            <person name="Lucas S."/>
            <person name="Han C."/>
            <person name="Goodwin L."/>
            <person name="Pitluck S."/>
            <person name="Ivanova N."/>
            <person name="Ovchinikova G."/>
            <person name="Pati A."/>
            <person name="Chen A."/>
            <person name="Palaniappan K."/>
            <person name="Mavromatis K."/>
            <person name="Liolios K."/>
            <person name="Brettin T."/>
            <person name="Fiebig A."/>
            <person name="Rohde M."/>
            <person name="Abt B."/>
            <person name="Goker M."/>
            <person name="Detter J.C."/>
            <person name="Woyke T."/>
            <person name="Bristow J."/>
            <person name="Eisen J.A."/>
            <person name="Markowitz V."/>
            <person name="Hugenholtz P."/>
            <person name="Kyrpides N.C."/>
            <person name="Klenk H.P."/>
            <person name="Lapidus A."/>
        </authorList>
    </citation>
    <scope>NUCLEOTIDE SEQUENCE [LARGE SCALE GENOMIC DNA]</scope>
    <source>
        <strain evidence="4">DSM 44963</strain>
    </source>
</reference>
<feature type="compositionally biased region" description="Gly residues" evidence="1">
    <location>
        <begin position="52"/>
        <end position="61"/>
    </location>
</feature>
<keyword evidence="2" id="KW-0732">Signal</keyword>
<gene>
    <name evidence="3" type="ORF">Krac_4471</name>
</gene>
<dbReference type="InParanoid" id="D6TSV2"/>
<dbReference type="PROSITE" id="PS51257">
    <property type="entry name" value="PROKAR_LIPOPROTEIN"/>
    <property type="match status" value="1"/>
</dbReference>
<protein>
    <submittedName>
        <fullName evidence="3">Uncharacterized protein</fullName>
    </submittedName>
</protein>
<feature type="chain" id="PRO_5003088283" evidence="2">
    <location>
        <begin position="28"/>
        <end position="149"/>
    </location>
</feature>
<comment type="caution">
    <text evidence="3">The sequence shown here is derived from an EMBL/GenBank/DDBJ whole genome shotgun (WGS) entry which is preliminary data.</text>
</comment>
<dbReference type="AlphaFoldDB" id="D6TSV2"/>
<evidence type="ECO:0000313" key="4">
    <source>
        <dbReference type="Proteomes" id="UP000004508"/>
    </source>
</evidence>